<dbReference type="Proteomes" id="UP001628156">
    <property type="component" value="Unassembled WGS sequence"/>
</dbReference>
<evidence type="ECO:0000256" key="1">
    <source>
        <dbReference type="SAM" id="MobiDB-lite"/>
    </source>
</evidence>
<dbReference type="EMBL" id="BAAFRS010000063">
    <property type="protein sequence ID" value="GAB1221063.1"/>
    <property type="molecule type" value="Genomic_DNA"/>
</dbReference>
<accession>A0ABQ0DDX7</accession>
<evidence type="ECO:0000313" key="2">
    <source>
        <dbReference type="EMBL" id="GAB1221063.1"/>
    </source>
</evidence>
<proteinExistence type="predicted"/>
<protein>
    <submittedName>
        <fullName evidence="2">Uncharacterized protein</fullName>
    </submittedName>
</protein>
<keyword evidence="3" id="KW-1185">Reference proteome</keyword>
<organism evidence="2 3">
    <name type="scientific">Entamoeba nuttalli</name>
    <dbReference type="NCBI Taxonomy" id="412467"/>
    <lineage>
        <taxon>Eukaryota</taxon>
        <taxon>Amoebozoa</taxon>
        <taxon>Evosea</taxon>
        <taxon>Archamoebae</taxon>
        <taxon>Mastigamoebida</taxon>
        <taxon>Entamoebidae</taxon>
        <taxon>Entamoeba</taxon>
    </lineage>
</organism>
<sequence length="101" mass="12023">MREEITKNIEDLIVELSDKTKDWTKEEKEILDEGYYRKSGSPASEAKMLTQLCKAQECTEHRREPEKKKGSEVEKNSMKKELEVTRRKKEELEQQTIMFLK</sequence>
<name>A0ABQ0DDX7_9EUKA</name>
<gene>
    <name evidence="2" type="ORF">ENUP19_0063G0020</name>
</gene>
<feature type="region of interest" description="Disordered" evidence="1">
    <location>
        <begin position="57"/>
        <end position="89"/>
    </location>
</feature>
<evidence type="ECO:0000313" key="3">
    <source>
        <dbReference type="Proteomes" id="UP001628156"/>
    </source>
</evidence>
<comment type="caution">
    <text evidence="2">The sequence shown here is derived from an EMBL/GenBank/DDBJ whole genome shotgun (WGS) entry which is preliminary data.</text>
</comment>
<reference evidence="2 3" key="1">
    <citation type="journal article" date="2019" name="PLoS Negl. Trop. Dis.">
        <title>Whole genome sequencing of Entamoeba nuttalli reveals mammalian host-related molecular signatures and a novel octapeptide-repeat surface protein.</title>
        <authorList>
            <person name="Tanaka M."/>
            <person name="Makiuchi T."/>
            <person name="Komiyama T."/>
            <person name="Shiina T."/>
            <person name="Osaki K."/>
            <person name="Tachibana H."/>
        </authorList>
    </citation>
    <scope>NUCLEOTIDE SEQUENCE [LARGE SCALE GENOMIC DNA]</scope>
    <source>
        <strain evidence="2 3">P19-061405</strain>
    </source>
</reference>